<dbReference type="Proteomes" id="UP000676079">
    <property type="component" value="Plasmid unnamed4"/>
</dbReference>
<accession>A0A975KSG1</accession>
<gene>
    <name evidence="1" type="ORF">KGD84_32955</name>
</gene>
<proteinExistence type="predicted"/>
<protein>
    <submittedName>
        <fullName evidence="1">Uncharacterized protein</fullName>
    </submittedName>
</protein>
<evidence type="ECO:0000313" key="1">
    <source>
        <dbReference type="EMBL" id="QUX26509.1"/>
    </source>
</evidence>
<organism evidence="1 2">
    <name type="scientific">Nocardiopsis changdeensis</name>
    <dbReference type="NCBI Taxonomy" id="2831969"/>
    <lineage>
        <taxon>Bacteria</taxon>
        <taxon>Bacillati</taxon>
        <taxon>Actinomycetota</taxon>
        <taxon>Actinomycetes</taxon>
        <taxon>Streptosporangiales</taxon>
        <taxon>Nocardiopsidaceae</taxon>
        <taxon>Nocardiopsis</taxon>
    </lineage>
</organism>
<dbReference type="RefSeq" id="WP_220566088.1">
    <property type="nucleotide sequence ID" value="NZ_CP074136.1"/>
</dbReference>
<name>A0A975KSG1_9ACTN</name>
<reference evidence="2" key="1">
    <citation type="submission" date="2021-05" db="EMBL/GenBank/DDBJ databases">
        <title>Direct Submission.</title>
        <authorList>
            <person name="Li K."/>
            <person name="Gao J."/>
        </authorList>
    </citation>
    <scope>NUCLEOTIDE SEQUENCE [LARGE SCALE GENOMIC DNA]</scope>
    <source>
        <strain evidence="2">Mg02</strain>
        <plasmid evidence="2">unnamed4</plasmid>
    </source>
</reference>
<evidence type="ECO:0000313" key="2">
    <source>
        <dbReference type="Proteomes" id="UP000676079"/>
    </source>
</evidence>
<keyword evidence="1" id="KW-0614">Plasmid</keyword>
<sequence length="344" mass="38531">MQHQITFAADTREFVEIDRTVTDSGAVLITKSSLVGLTETGQPERYHNERTGRSFDLHVYADASGERWHVATMVTDEAMKPFGGVTGREVWQVPAREWSYGYSSRHNFRTRRELLAHLGDEDARKACWEQLDTTMKDAAAAAAAAGGRVEYAEHREEPALLDRAAYTAACERVGLVPGTEDEIRAYRGLADRWPMFEYSVDHIVWTQLSRAYAQWLAQQDDRQAQRRLEQATAAHPGDAYSREQFEAASRAAGYEEPLPDERVSMILNPYCLTQWEEDPVLLALAKRRGRGMVAEAEQEGRRCDECGTLIVGSGHAASLGLACDFECMHAMSARPGRYATRHGS</sequence>
<geneLocation type="plasmid" evidence="1 2">
    <name>unnamed4</name>
</geneLocation>
<keyword evidence="2" id="KW-1185">Reference proteome</keyword>
<dbReference type="EMBL" id="CP074136">
    <property type="protein sequence ID" value="QUX26509.1"/>
    <property type="molecule type" value="Genomic_DNA"/>
</dbReference>